<sequence>MADQLPGVLERCLLSGISKEEAEFYDSFNGASPRQLDEGVTHLETPKSDTIEGQVLISVDETAADNDVLVLDPDSSTDGVLDYNLALTAAVISRQEHTESHDGRLVAAVDGIDNVLAEANLHCDEQYVNAITTCCLHTLRGFFCLKPGKCPGQGHLCKEYQNGVCPFTGFEHDSAFHIVRSCTTACDEGQCFNADCKYGHDNFETRRERWQQAKCEVDRDKIDNTTCEMLEVLERAMGRNGTALNRFNAKKTATSLVKRMKAKMGNGENVIRSSLKREAQKTINRYSDWVQRSS</sequence>
<protein>
    <submittedName>
        <fullName evidence="1">Uncharacterized protein</fullName>
    </submittedName>
</protein>
<proteinExistence type="predicted"/>
<name>A0A8H3UPX2_VENIN</name>
<dbReference type="Proteomes" id="UP000490939">
    <property type="component" value="Unassembled WGS sequence"/>
</dbReference>
<organism evidence="1 2">
    <name type="scientific">Venturia inaequalis</name>
    <name type="common">Apple scab fungus</name>
    <dbReference type="NCBI Taxonomy" id="5025"/>
    <lineage>
        <taxon>Eukaryota</taxon>
        <taxon>Fungi</taxon>
        <taxon>Dikarya</taxon>
        <taxon>Ascomycota</taxon>
        <taxon>Pezizomycotina</taxon>
        <taxon>Dothideomycetes</taxon>
        <taxon>Pleosporomycetidae</taxon>
        <taxon>Venturiales</taxon>
        <taxon>Venturiaceae</taxon>
        <taxon>Venturia</taxon>
    </lineage>
</organism>
<accession>A0A8H3UPX2</accession>
<gene>
    <name evidence="1" type="ORF">EG327_009080</name>
</gene>
<reference evidence="1 2" key="1">
    <citation type="submission" date="2019-07" db="EMBL/GenBank/DDBJ databases">
        <title>Venturia inaequalis Genome Resource.</title>
        <authorList>
            <person name="Lichtner F.J."/>
        </authorList>
    </citation>
    <scope>NUCLEOTIDE SEQUENCE [LARGE SCALE GENOMIC DNA]</scope>
    <source>
        <strain evidence="1 2">DMI_063113</strain>
    </source>
</reference>
<dbReference type="EMBL" id="WNWR01000590">
    <property type="protein sequence ID" value="KAE9973483.1"/>
    <property type="molecule type" value="Genomic_DNA"/>
</dbReference>
<evidence type="ECO:0000313" key="1">
    <source>
        <dbReference type="EMBL" id="KAE9973483.1"/>
    </source>
</evidence>
<dbReference type="AlphaFoldDB" id="A0A8H3UPX2"/>
<comment type="caution">
    <text evidence="1">The sequence shown here is derived from an EMBL/GenBank/DDBJ whole genome shotgun (WGS) entry which is preliminary data.</text>
</comment>
<evidence type="ECO:0000313" key="2">
    <source>
        <dbReference type="Proteomes" id="UP000490939"/>
    </source>
</evidence>
<keyword evidence="2" id="KW-1185">Reference proteome</keyword>